<feature type="region of interest" description="Disordered" evidence="1">
    <location>
        <begin position="91"/>
        <end position="129"/>
    </location>
</feature>
<proteinExistence type="predicted"/>
<sequence length="129" mass="14425">MNCHKQTPQSSYASRQPQPSSFPHRPPRRPPAKHPVPKTPPPPSTANVADYHRNVAAVRKGEARQLTTALDKTDSIRELCLQCIAKSTQFKSSTTTLREAPANRPIYGPNYFASRRIQKDRPSPTGARR</sequence>
<dbReference type="GeneID" id="77806165"/>
<organism evidence="2 3">
    <name type="scientific">Puccinia triticina</name>
    <dbReference type="NCBI Taxonomy" id="208348"/>
    <lineage>
        <taxon>Eukaryota</taxon>
        <taxon>Fungi</taxon>
        <taxon>Dikarya</taxon>
        <taxon>Basidiomycota</taxon>
        <taxon>Pucciniomycotina</taxon>
        <taxon>Pucciniomycetes</taxon>
        <taxon>Pucciniales</taxon>
        <taxon>Pucciniaceae</taxon>
        <taxon>Puccinia</taxon>
    </lineage>
</organism>
<feature type="compositionally biased region" description="Polar residues" evidence="1">
    <location>
        <begin position="1"/>
        <end position="14"/>
    </location>
</feature>
<dbReference type="EMBL" id="CP110421">
    <property type="protein sequence ID" value="WAQ80923.1"/>
    <property type="molecule type" value="Genomic_DNA"/>
</dbReference>
<reference evidence="2" key="1">
    <citation type="submission" date="2022-10" db="EMBL/GenBank/DDBJ databases">
        <title>Puccinia triticina Genome sequencing and assembly.</title>
        <authorList>
            <person name="Li C."/>
        </authorList>
    </citation>
    <scope>NUCLEOTIDE SEQUENCE</scope>
    <source>
        <strain evidence="2">Pt15</strain>
    </source>
</reference>
<evidence type="ECO:0000313" key="2">
    <source>
        <dbReference type="EMBL" id="WAQ80923.1"/>
    </source>
</evidence>
<evidence type="ECO:0000256" key="1">
    <source>
        <dbReference type="SAM" id="MobiDB-lite"/>
    </source>
</evidence>
<gene>
    <name evidence="2" type="ORF">PtA15_1A261</name>
</gene>
<dbReference type="RefSeq" id="XP_053016478.1">
    <property type="nucleotide sequence ID" value="XM_053165270.1"/>
</dbReference>
<protein>
    <submittedName>
        <fullName evidence="2">Uncharacterized protein</fullName>
    </submittedName>
</protein>
<dbReference type="Proteomes" id="UP001164743">
    <property type="component" value="Chromosome 1A"/>
</dbReference>
<name>A0ABY7C979_9BASI</name>
<accession>A0ABY7C979</accession>
<feature type="region of interest" description="Disordered" evidence="1">
    <location>
        <begin position="1"/>
        <end position="50"/>
    </location>
</feature>
<evidence type="ECO:0000313" key="3">
    <source>
        <dbReference type="Proteomes" id="UP001164743"/>
    </source>
</evidence>
<keyword evidence="3" id="KW-1185">Reference proteome</keyword>
<feature type="compositionally biased region" description="Basic residues" evidence="1">
    <location>
        <begin position="25"/>
        <end position="36"/>
    </location>
</feature>